<organism evidence="1 2">
    <name type="scientific">Rhodocollybia butyracea</name>
    <dbReference type="NCBI Taxonomy" id="206335"/>
    <lineage>
        <taxon>Eukaryota</taxon>
        <taxon>Fungi</taxon>
        <taxon>Dikarya</taxon>
        <taxon>Basidiomycota</taxon>
        <taxon>Agaricomycotina</taxon>
        <taxon>Agaricomycetes</taxon>
        <taxon>Agaricomycetidae</taxon>
        <taxon>Agaricales</taxon>
        <taxon>Marasmiineae</taxon>
        <taxon>Omphalotaceae</taxon>
        <taxon>Rhodocollybia</taxon>
    </lineage>
</organism>
<reference evidence="1" key="1">
    <citation type="submission" date="2020-11" db="EMBL/GenBank/DDBJ databases">
        <authorList>
            <consortium name="DOE Joint Genome Institute"/>
            <person name="Ahrendt S."/>
            <person name="Riley R."/>
            <person name="Andreopoulos W."/>
            <person name="Labutti K."/>
            <person name="Pangilinan J."/>
            <person name="Ruiz-Duenas F.J."/>
            <person name="Barrasa J.M."/>
            <person name="Sanchez-Garcia M."/>
            <person name="Camarero S."/>
            <person name="Miyauchi S."/>
            <person name="Serrano A."/>
            <person name="Linde D."/>
            <person name="Babiker R."/>
            <person name="Drula E."/>
            <person name="Ayuso-Fernandez I."/>
            <person name="Pacheco R."/>
            <person name="Padilla G."/>
            <person name="Ferreira P."/>
            <person name="Barriuso J."/>
            <person name="Kellner H."/>
            <person name="Castanera R."/>
            <person name="Alfaro M."/>
            <person name="Ramirez L."/>
            <person name="Pisabarro A.G."/>
            <person name="Kuo A."/>
            <person name="Tritt A."/>
            <person name="Lipzen A."/>
            <person name="He G."/>
            <person name="Yan M."/>
            <person name="Ng V."/>
            <person name="Cullen D."/>
            <person name="Martin F."/>
            <person name="Rosso M.-N."/>
            <person name="Henrissat B."/>
            <person name="Hibbett D."/>
            <person name="Martinez A.T."/>
            <person name="Grigoriev I.V."/>
        </authorList>
    </citation>
    <scope>NUCLEOTIDE SEQUENCE</scope>
    <source>
        <strain evidence="1">AH 40177</strain>
    </source>
</reference>
<accession>A0A9P5TVM8</accession>
<gene>
    <name evidence="1" type="ORF">BDP27DRAFT_1377245</name>
</gene>
<protein>
    <submittedName>
        <fullName evidence="1">Uncharacterized protein</fullName>
    </submittedName>
</protein>
<dbReference type="Proteomes" id="UP000772434">
    <property type="component" value="Unassembled WGS sequence"/>
</dbReference>
<proteinExistence type="predicted"/>
<sequence length="310" mass="33546">MGQAPAIIVDTYAFNTTSTTSGLWNDIDIGAYGIGNPSIQLSAPSSVTTGIVGDFSIEVGLEFSSLWQMIIGNIAQLSNCTLSGKALLPTDNISDNMLWEEAIEVGTSSYNPKSVGVDFTINYSTIVLEGQWQDSSPGGGPGTSSAITGATMKFPFTGWNITLLGFFESTTLGNITLSVSLDEQTQVRLEFEGDSNNEFSSKSSYYFEYFTLVQQESDSGNHTITVEVLEASLFQTFSFRGFTYIPGQLHGGAIAGMLLELEMSTSPDPSILGSAVQVLVDQKVILVTCWDPWETGTWIRKYLCTSTCKY</sequence>
<evidence type="ECO:0000313" key="1">
    <source>
        <dbReference type="EMBL" id="KAF9022772.1"/>
    </source>
</evidence>
<evidence type="ECO:0000313" key="2">
    <source>
        <dbReference type="Proteomes" id="UP000772434"/>
    </source>
</evidence>
<name>A0A9P5TVM8_9AGAR</name>
<dbReference type="Gene3D" id="2.60.120.260">
    <property type="entry name" value="Galactose-binding domain-like"/>
    <property type="match status" value="1"/>
</dbReference>
<keyword evidence="2" id="KW-1185">Reference proteome</keyword>
<comment type="caution">
    <text evidence="1">The sequence shown here is derived from an EMBL/GenBank/DDBJ whole genome shotgun (WGS) entry which is preliminary data.</text>
</comment>
<dbReference type="EMBL" id="JADNRY010001005">
    <property type="protein sequence ID" value="KAF9022772.1"/>
    <property type="molecule type" value="Genomic_DNA"/>
</dbReference>
<dbReference type="AlphaFoldDB" id="A0A9P5TVM8"/>
<dbReference type="OrthoDB" id="2756615at2759"/>